<sequence>MGGKQSGGIVKKSPLGCVLARWRDIGGPPGGGVNKKTLIKYCNQWWPFYKLESQEKWPFNGTLNYNTLLELMLFLRREGKWDEVIYADMFFTLRNHPEWQKGCGMNWAPQDPSVLALERDQKRPNGTLKRCCSACSIGERCLRSGGGEDRLEDDVSPQAEKQKGFSDEEEQEAEAVQKEAEAARGGSQIATRTGSRKEPELLAPLMQAVGPKGPIRIRAPFSTSDLESWREVVKSYGNDPLGVAKRFEMIVKNQDPDWRDVDLMLDVMSESEKQMVLRSARAQVQARITAGTLCGGVEQYVPLQDPKWNPNDPAEYQLLKQYREWIKLGLENAIPLPASNWSAVYAVKQGQTETPTEFLDKLISAMRKYTLLDPSSDLGQHQLASLFLGQSSEDIREELQKLNALELRDLDILIEEAWRVYRNRDRKERKKLGRRIALEHGQGTQRPPQRRGRGGSGRTQGGFRPPLDRNQCAHCREMGHWWRSCPRLRGRNRP</sequence>
<reference evidence="3" key="1">
    <citation type="submission" date="2025-08" db="UniProtKB">
        <authorList>
            <consortium name="Ensembl"/>
        </authorList>
    </citation>
    <scope>IDENTIFICATION</scope>
</reference>
<dbReference type="InterPro" id="IPR050462">
    <property type="entry name" value="Retroviral_Gag-Pol_poly"/>
</dbReference>
<dbReference type="Pfam" id="PF02093">
    <property type="entry name" value="Gag_p30"/>
    <property type="match status" value="1"/>
</dbReference>
<dbReference type="InterPro" id="IPR010999">
    <property type="entry name" value="Retrovr_matrix"/>
</dbReference>
<accession>A0A8C9L8D5</accession>
<dbReference type="SUPFAM" id="SSF57756">
    <property type="entry name" value="Retrovirus zinc finger-like domains"/>
    <property type="match status" value="1"/>
</dbReference>
<feature type="region of interest" description="Disordered" evidence="1">
    <location>
        <begin position="433"/>
        <end position="469"/>
    </location>
</feature>
<reference evidence="3" key="2">
    <citation type="submission" date="2025-09" db="UniProtKB">
        <authorList>
            <consortium name="Ensembl"/>
        </authorList>
    </citation>
    <scope>IDENTIFICATION</scope>
</reference>
<proteinExistence type="predicted"/>
<dbReference type="GO" id="GO:0003676">
    <property type="term" value="F:nucleic acid binding"/>
    <property type="evidence" value="ECO:0007669"/>
    <property type="project" value="InterPro"/>
</dbReference>
<dbReference type="GO" id="GO:0008270">
    <property type="term" value="F:zinc ion binding"/>
    <property type="evidence" value="ECO:0007669"/>
    <property type="project" value="InterPro"/>
</dbReference>
<feature type="domain" description="Core shell protein Gag P30" evidence="2">
    <location>
        <begin position="224"/>
        <end position="422"/>
    </location>
</feature>
<dbReference type="Ensembl" id="ENSPSTT00000008965.1">
    <property type="protein sequence ID" value="ENSPSTP00000008541.1"/>
    <property type="gene ID" value="ENSPSTG00000006030.1"/>
</dbReference>
<dbReference type="Proteomes" id="UP000694428">
    <property type="component" value="Unplaced"/>
</dbReference>
<dbReference type="Gene3D" id="4.10.60.10">
    <property type="entry name" value="Zinc finger, CCHC-type"/>
    <property type="match status" value="1"/>
</dbReference>
<name>A0A8C9L8D5_PAVCR</name>
<dbReference type="PANTHER" id="PTHR33166">
    <property type="entry name" value="GAG_P30 DOMAIN-CONTAINING PROTEIN"/>
    <property type="match status" value="1"/>
</dbReference>
<dbReference type="Gene3D" id="1.10.375.10">
    <property type="entry name" value="Human Immunodeficiency Virus Type 1 Capsid Protein"/>
    <property type="match status" value="1"/>
</dbReference>
<dbReference type="InterPro" id="IPR036875">
    <property type="entry name" value="Znf_CCHC_sf"/>
</dbReference>
<evidence type="ECO:0000256" key="1">
    <source>
        <dbReference type="SAM" id="MobiDB-lite"/>
    </source>
</evidence>
<dbReference type="InterPro" id="IPR003036">
    <property type="entry name" value="Gag_P30"/>
</dbReference>
<protein>
    <recommendedName>
        <fullName evidence="2">Core shell protein Gag P30 domain-containing protein</fullName>
    </recommendedName>
</protein>
<dbReference type="SUPFAM" id="SSF47943">
    <property type="entry name" value="Retrovirus capsid protein, N-terminal core domain"/>
    <property type="match status" value="1"/>
</dbReference>
<dbReference type="GO" id="GO:0019068">
    <property type="term" value="P:virion assembly"/>
    <property type="evidence" value="ECO:0007669"/>
    <property type="project" value="InterPro"/>
</dbReference>
<dbReference type="InterPro" id="IPR008919">
    <property type="entry name" value="Retrov_capsid_N"/>
</dbReference>
<dbReference type="InterPro" id="IPR036946">
    <property type="entry name" value="G_retro_matrix_sf"/>
</dbReference>
<dbReference type="SUPFAM" id="SSF47836">
    <property type="entry name" value="Retroviral matrix proteins"/>
    <property type="match status" value="1"/>
</dbReference>
<feature type="region of interest" description="Disordered" evidence="1">
    <location>
        <begin position="146"/>
        <end position="201"/>
    </location>
</feature>
<evidence type="ECO:0000313" key="4">
    <source>
        <dbReference type="Proteomes" id="UP000694428"/>
    </source>
</evidence>
<dbReference type="Gene3D" id="1.10.150.180">
    <property type="entry name" value="Gamma-retroviral matrix domain"/>
    <property type="match status" value="1"/>
</dbReference>
<dbReference type="AlphaFoldDB" id="A0A8C9L8D5"/>
<organism evidence="3 4">
    <name type="scientific">Pavo cristatus</name>
    <name type="common">Indian peafowl</name>
    <name type="synonym">Blue peafowl</name>
    <dbReference type="NCBI Taxonomy" id="9049"/>
    <lineage>
        <taxon>Eukaryota</taxon>
        <taxon>Metazoa</taxon>
        <taxon>Chordata</taxon>
        <taxon>Craniata</taxon>
        <taxon>Vertebrata</taxon>
        <taxon>Euteleostomi</taxon>
        <taxon>Archelosauria</taxon>
        <taxon>Archosauria</taxon>
        <taxon>Dinosauria</taxon>
        <taxon>Saurischia</taxon>
        <taxon>Theropoda</taxon>
        <taxon>Coelurosauria</taxon>
        <taxon>Aves</taxon>
        <taxon>Neognathae</taxon>
        <taxon>Galloanserae</taxon>
        <taxon>Galliformes</taxon>
        <taxon>Phasianidae</taxon>
        <taxon>Phasianinae</taxon>
        <taxon>Pavo</taxon>
    </lineage>
</organism>
<keyword evidence="4" id="KW-1185">Reference proteome</keyword>
<evidence type="ECO:0000259" key="2">
    <source>
        <dbReference type="Pfam" id="PF02093"/>
    </source>
</evidence>
<evidence type="ECO:0000313" key="3">
    <source>
        <dbReference type="Ensembl" id="ENSPSTP00000008541.1"/>
    </source>
</evidence>